<dbReference type="EMBL" id="CP073767">
    <property type="protein sequence ID" value="UWZ53797.1"/>
    <property type="molecule type" value="Genomic_DNA"/>
</dbReference>
<feature type="coiled-coil region" evidence="1">
    <location>
        <begin position="265"/>
        <end position="306"/>
    </location>
</feature>
<evidence type="ECO:0000256" key="1">
    <source>
        <dbReference type="SAM" id="Coils"/>
    </source>
</evidence>
<dbReference type="KEGG" id="daur:Daura_46085"/>
<reference evidence="3" key="1">
    <citation type="submission" date="2021-04" db="EMBL/GenBank/DDBJ databases">
        <title>Dactylosporangium aurantiacum NRRL B-8018 full assembly.</title>
        <authorList>
            <person name="Hartkoorn R.C."/>
            <person name="Beaudoing E."/>
            <person name="Hot D."/>
        </authorList>
    </citation>
    <scope>NUCLEOTIDE SEQUENCE</scope>
    <source>
        <strain evidence="3">NRRL B-8018</strain>
    </source>
</reference>
<accession>A0A9Q9IGZ0</accession>
<evidence type="ECO:0000313" key="4">
    <source>
        <dbReference type="Proteomes" id="UP001058003"/>
    </source>
</evidence>
<dbReference type="RefSeq" id="WP_156090248.1">
    <property type="nucleotide sequence ID" value="NZ_CP073767.1"/>
</dbReference>
<organism evidence="3 4">
    <name type="scientific">Dactylosporangium aurantiacum</name>
    <dbReference type="NCBI Taxonomy" id="35754"/>
    <lineage>
        <taxon>Bacteria</taxon>
        <taxon>Bacillati</taxon>
        <taxon>Actinomycetota</taxon>
        <taxon>Actinomycetes</taxon>
        <taxon>Micromonosporales</taxon>
        <taxon>Micromonosporaceae</taxon>
        <taxon>Dactylosporangium</taxon>
    </lineage>
</organism>
<feature type="region of interest" description="Disordered" evidence="2">
    <location>
        <begin position="133"/>
        <end position="160"/>
    </location>
</feature>
<feature type="compositionally biased region" description="Basic and acidic residues" evidence="2">
    <location>
        <begin position="140"/>
        <end position="153"/>
    </location>
</feature>
<name>A0A9Q9IGZ0_9ACTN</name>
<evidence type="ECO:0000256" key="2">
    <source>
        <dbReference type="SAM" id="MobiDB-lite"/>
    </source>
</evidence>
<dbReference type="Proteomes" id="UP001058003">
    <property type="component" value="Chromosome"/>
</dbReference>
<protein>
    <submittedName>
        <fullName evidence="3">Uncharacterized protein</fullName>
    </submittedName>
</protein>
<evidence type="ECO:0000313" key="3">
    <source>
        <dbReference type="EMBL" id="UWZ53797.1"/>
    </source>
</evidence>
<keyword evidence="4" id="KW-1185">Reference proteome</keyword>
<dbReference type="OrthoDB" id="3404525at2"/>
<keyword evidence="1" id="KW-0175">Coiled coil</keyword>
<sequence length="315" mass="34285">MASQGYRDWLNAGRPYTLIRPAKAVQAALRGYGLTVYDYPNDAHLQANTPEDHTPFSVTGWPGPNKRWKARALDVMPRSGSATHRKENADIARQLIRDRDAGVDGAMWIKYINWTDENGTCRQERWMDAARPLARTTRSSTDKGHIHISGRSDVDDDDRADGYDPMARLQGRDYSVADSQLIANAERGITALVAGTDPVQFDFPWNEQASEGFPNPLRQMTAKLDTLIAAAAADETRDVAAVAAINSLVATIQTGGASISAEPIIAAIEAVRAQTHAEVVQLQQELAAARAENQELRAALQAANAGRQPDSLSAE</sequence>
<dbReference type="AlphaFoldDB" id="A0A9Q9IGZ0"/>
<gene>
    <name evidence="3" type="ORF">Daura_46085</name>
</gene>
<proteinExistence type="predicted"/>